<feature type="region of interest" description="Disordered" evidence="1">
    <location>
        <begin position="37"/>
        <end position="116"/>
    </location>
</feature>
<dbReference type="EMBL" id="JACEIK010006454">
    <property type="protein sequence ID" value="MCE2055716.1"/>
    <property type="molecule type" value="Genomic_DNA"/>
</dbReference>
<feature type="compositionally biased region" description="Basic residues" evidence="1">
    <location>
        <begin position="259"/>
        <end position="276"/>
    </location>
</feature>
<feature type="compositionally biased region" description="Low complexity" evidence="1">
    <location>
        <begin position="1"/>
        <end position="14"/>
    </location>
</feature>
<feature type="compositionally biased region" description="Basic residues" evidence="1">
    <location>
        <begin position="196"/>
        <end position="211"/>
    </location>
</feature>
<organism evidence="2 3">
    <name type="scientific">Datura stramonium</name>
    <name type="common">Jimsonweed</name>
    <name type="synonym">Common thornapple</name>
    <dbReference type="NCBI Taxonomy" id="4076"/>
    <lineage>
        <taxon>Eukaryota</taxon>
        <taxon>Viridiplantae</taxon>
        <taxon>Streptophyta</taxon>
        <taxon>Embryophyta</taxon>
        <taxon>Tracheophyta</taxon>
        <taxon>Spermatophyta</taxon>
        <taxon>Magnoliopsida</taxon>
        <taxon>eudicotyledons</taxon>
        <taxon>Gunneridae</taxon>
        <taxon>Pentapetalae</taxon>
        <taxon>asterids</taxon>
        <taxon>lamiids</taxon>
        <taxon>Solanales</taxon>
        <taxon>Solanaceae</taxon>
        <taxon>Solanoideae</taxon>
        <taxon>Datureae</taxon>
        <taxon>Datura</taxon>
    </lineage>
</organism>
<dbReference type="Proteomes" id="UP000823775">
    <property type="component" value="Unassembled WGS sequence"/>
</dbReference>
<feature type="compositionally biased region" description="Polar residues" evidence="1">
    <location>
        <begin position="85"/>
        <end position="98"/>
    </location>
</feature>
<comment type="caution">
    <text evidence="2">The sequence shown here is derived from an EMBL/GenBank/DDBJ whole genome shotgun (WGS) entry which is preliminary data.</text>
</comment>
<evidence type="ECO:0000313" key="2">
    <source>
        <dbReference type="EMBL" id="MCE2055716.1"/>
    </source>
</evidence>
<keyword evidence="3" id="KW-1185">Reference proteome</keyword>
<feature type="region of interest" description="Disordered" evidence="1">
    <location>
        <begin position="1"/>
        <end position="25"/>
    </location>
</feature>
<evidence type="ECO:0000256" key="1">
    <source>
        <dbReference type="SAM" id="MobiDB-lite"/>
    </source>
</evidence>
<evidence type="ECO:0000313" key="3">
    <source>
        <dbReference type="Proteomes" id="UP000823775"/>
    </source>
</evidence>
<feature type="region of interest" description="Disordered" evidence="1">
    <location>
        <begin position="196"/>
        <end position="280"/>
    </location>
</feature>
<gene>
    <name evidence="2" type="ORF">HAX54_043270</name>
</gene>
<proteinExistence type="predicted"/>
<sequence length="322" mass="35310">MAQEPSSVPSLLSSPDHRYSSKGNQDPLLFLEDLILDTPISSNPPPSPTPFITRKSSNPKRLVLTSEALSSQNPHPEGDDFVQAMNFSGSPVSTTQDDFSIKKPKDDESGMGNTNVIPSSRPVVSYAETRVLEKKGLTCLLWTSGLVGVGRRLHREKRNRLLQRWDGTPTPYVPVEDAFLIPVDDEVPVNLVFSRKPRTSSKLSSKSKKGTKGGPVSQGTTKRLQKLEGSHVGAVRQSTRENKWLYQEEPSEEPSATAKKSKGKSVVKASSKGKRTVSKEPSVLVSLPSLDAHLGERIENIRKQKVLGGRIFDHNIVGMHGM</sequence>
<feature type="compositionally biased region" description="Basic and acidic residues" evidence="1">
    <location>
        <begin position="99"/>
        <end position="108"/>
    </location>
</feature>
<protein>
    <submittedName>
        <fullName evidence="2">Uncharacterized protein</fullName>
    </submittedName>
</protein>
<reference evidence="2 3" key="1">
    <citation type="journal article" date="2021" name="BMC Genomics">
        <title>Datura genome reveals duplications of psychoactive alkaloid biosynthetic genes and high mutation rate following tissue culture.</title>
        <authorList>
            <person name="Rajewski A."/>
            <person name="Carter-House D."/>
            <person name="Stajich J."/>
            <person name="Litt A."/>
        </authorList>
    </citation>
    <scope>NUCLEOTIDE SEQUENCE [LARGE SCALE GENOMIC DNA]</scope>
    <source>
        <strain evidence="2">AR-01</strain>
    </source>
</reference>
<accession>A0ABS8W312</accession>
<name>A0ABS8W312_DATST</name>